<dbReference type="GO" id="GO:0044550">
    <property type="term" value="P:secondary metabolite biosynthetic process"/>
    <property type="evidence" value="ECO:0007669"/>
    <property type="project" value="TreeGrafter"/>
</dbReference>
<dbReference type="PANTHER" id="PTHR45527">
    <property type="entry name" value="NONRIBOSOMAL PEPTIDE SYNTHETASE"/>
    <property type="match status" value="1"/>
</dbReference>
<dbReference type="GO" id="GO:0031177">
    <property type="term" value="F:phosphopantetheine binding"/>
    <property type="evidence" value="ECO:0007669"/>
    <property type="project" value="TreeGrafter"/>
</dbReference>
<dbReference type="InterPro" id="IPR029058">
    <property type="entry name" value="AB_hydrolase_fold"/>
</dbReference>
<dbReference type="InterPro" id="IPR025110">
    <property type="entry name" value="AMP-bd_C"/>
</dbReference>
<gene>
    <name evidence="2" type="primary">srfAC</name>
    <name evidence="2" type="ORF">PFRI_05900</name>
</gene>
<dbReference type="AlphaFoldDB" id="A0A1L9P0Z1"/>
<organism evidence="2 3">
    <name type="scientific">Planktotalea frisia</name>
    <dbReference type="NCBI Taxonomy" id="696762"/>
    <lineage>
        <taxon>Bacteria</taxon>
        <taxon>Pseudomonadati</taxon>
        <taxon>Pseudomonadota</taxon>
        <taxon>Alphaproteobacteria</taxon>
        <taxon>Rhodobacterales</taxon>
        <taxon>Paracoccaceae</taxon>
        <taxon>Planktotalea</taxon>
    </lineage>
</organism>
<evidence type="ECO:0000259" key="1">
    <source>
        <dbReference type="PROSITE" id="PS50075"/>
    </source>
</evidence>
<dbReference type="SUPFAM" id="SSF56801">
    <property type="entry name" value="Acetyl-CoA synthetase-like"/>
    <property type="match status" value="1"/>
</dbReference>
<evidence type="ECO:0000313" key="3">
    <source>
        <dbReference type="Proteomes" id="UP000184514"/>
    </source>
</evidence>
<reference evidence="2 3" key="1">
    <citation type="submission" date="2016-10" db="EMBL/GenBank/DDBJ databases">
        <title>Genome sequence of Planktotalea frisia SH6-1.</title>
        <authorList>
            <person name="Poehlein A."/>
            <person name="Bakenhus I."/>
            <person name="Voget S."/>
            <person name="Brinkhoff T."/>
            <person name="Simon M."/>
        </authorList>
    </citation>
    <scope>NUCLEOTIDE SEQUENCE [LARGE SCALE GENOMIC DNA]</scope>
    <source>
        <strain evidence="2 3">SH6-1</strain>
    </source>
</reference>
<evidence type="ECO:0000313" key="2">
    <source>
        <dbReference type="EMBL" id="OJI95166.1"/>
    </source>
</evidence>
<dbReference type="EMBL" id="MLCB01000050">
    <property type="protein sequence ID" value="OJI95166.1"/>
    <property type="molecule type" value="Genomic_DNA"/>
</dbReference>
<dbReference type="Gene3D" id="3.30.300.30">
    <property type="match status" value="1"/>
</dbReference>
<keyword evidence="3" id="KW-1185">Reference proteome</keyword>
<dbReference type="Pfam" id="PF00550">
    <property type="entry name" value="PP-binding"/>
    <property type="match status" value="1"/>
</dbReference>
<dbReference type="Gene3D" id="3.40.50.1820">
    <property type="entry name" value="alpha/beta hydrolase"/>
    <property type="match status" value="1"/>
</dbReference>
<dbReference type="STRING" id="696762.PFRI_05900"/>
<feature type="domain" description="Carrier" evidence="1">
    <location>
        <begin position="112"/>
        <end position="187"/>
    </location>
</feature>
<dbReference type="PROSITE" id="PS50075">
    <property type="entry name" value="CARRIER"/>
    <property type="match status" value="1"/>
</dbReference>
<dbReference type="Pfam" id="PF13193">
    <property type="entry name" value="AMP-binding_C"/>
    <property type="match status" value="1"/>
</dbReference>
<dbReference type="InterPro" id="IPR045851">
    <property type="entry name" value="AMP-bd_C_sf"/>
</dbReference>
<sequence length="538" mass="58799">MINVGGEKVSPHEVETAALSMPDVLEAAAYALPHPTLGESVGLTIATRVPDQEEQIKAFLKTQLVDFKCPNTITVLDQLPRLANAKVDRVLLKREGMQALVARTGTQAAASAPMSPIAKTVSAQWIHTLKCRPPVGLDDFFDMGGDSLSATQFLLSLEKALKRDISPNELFENPTFSGLVESLSKTTQGSVKTEGRAVRFVRQNMAGWPGSVMLSGGLMHGIGSLKSGAPLFWACQDSAEIQSIVDTIGRDRPLYFSGSLFKFPDRKVADFELLANQLAMEIDTLQPSGSISLGGFCGGANVMLHTAERLRDLGRDIRVLLSLDYWPDRVATSPTIHCISRCPKNSVRMIFPRFDLALDVVHPSGSKVIEIDSDHQFMAADLSPHVTQLIAAIDGTTPLPKPSQQSQAHWDFERRLQAPKAEIAILSAPRFYKKSIKGTVRAVVTNKSDQVWEKSELSGLCLQIDLVNLDGHTREAGAGYALWDKPIAPNESIEITLDLSFPNKRVPFWISFCLASQGLTRFQSKFSGAKRKLVVPSL</sequence>
<dbReference type="GO" id="GO:0005737">
    <property type="term" value="C:cytoplasm"/>
    <property type="evidence" value="ECO:0007669"/>
    <property type="project" value="TreeGrafter"/>
</dbReference>
<protein>
    <submittedName>
        <fullName evidence="2">Surfactin synthase subunit 3</fullName>
    </submittedName>
</protein>
<dbReference type="PANTHER" id="PTHR45527:SF1">
    <property type="entry name" value="FATTY ACID SYNTHASE"/>
    <property type="match status" value="1"/>
</dbReference>
<dbReference type="Gene3D" id="1.10.1200.10">
    <property type="entry name" value="ACP-like"/>
    <property type="match status" value="1"/>
</dbReference>
<dbReference type="InterPro" id="IPR036736">
    <property type="entry name" value="ACP-like_sf"/>
</dbReference>
<dbReference type="GO" id="GO:0043041">
    <property type="term" value="P:amino acid activation for nonribosomal peptide biosynthetic process"/>
    <property type="evidence" value="ECO:0007669"/>
    <property type="project" value="TreeGrafter"/>
</dbReference>
<dbReference type="SUPFAM" id="SSF53474">
    <property type="entry name" value="alpha/beta-Hydrolases"/>
    <property type="match status" value="1"/>
</dbReference>
<comment type="caution">
    <text evidence="2">The sequence shown here is derived from an EMBL/GenBank/DDBJ whole genome shotgun (WGS) entry which is preliminary data.</text>
</comment>
<name>A0A1L9P0Z1_9RHOB</name>
<dbReference type="SUPFAM" id="SSF47336">
    <property type="entry name" value="ACP-like"/>
    <property type="match status" value="1"/>
</dbReference>
<dbReference type="InterPro" id="IPR009081">
    <property type="entry name" value="PP-bd_ACP"/>
</dbReference>
<proteinExistence type="predicted"/>
<dbReference type="Proteomes" id="UP000184514">
    <property type="component" value="Unassembled WGS sequence"/>
</dbReference>
<accession>A0A1L9P0Z1</accession>